<proteinExistence type="predicted"/>
<dbReference type="EMBL" id="ASPP01037118">
    <property type="protein sequence ID" value="ETO01916.1"/>
    <property type="molecule type" value="Genomic_DNA"/>
</dbReference>
<dbReference type="Proteomes" id="UP000023152">
    <property type="component" value="Unassembled WGS sequence"/>
</dbReference>
<comment type="caution">
    <text evidence="3">The sequence shown here is derived from an EMBL/GenBank/DDBJ whole genome shotgun (WGS) entry which is preliminary data.</text>
</comment>
<accession>X6LKP8</accession>
<sequence>MDVSVSLLITNYAAVVNLSAKMLQLLFLHFYYYYYYYYYYLKKKKKERGKEETIYQKKKKNTNETTSDGNNSVNESCFSSTDSMESQLRFLLPLPDADTVPIAT</sequence>
<keyword evidence="2" id="KW-0472">Membrane</keyword>
<keyword evidence="2" id="KW-0812">Transmembrane</keyword>
<reference evidence="3 4" key="1">
    <citation type="journal article" date="2013" name="Curr. Biol.">
        <title>The Genome of the Foraminiferan Reticulomyxa filosa.</title>
        <authorList>
            <person name="Glockner G."/>
            <person name="Hulsmann N."/>
            <person name="Schleicher M."/>
            <person name="Noegel A.A."/>
            <person name="Eichinger L."/>
            <person name="Gallinger C."/>
            <person name="Pawlowski J."/>
            <person name="Sierra R."/>
            <person name="Euteneuer U."/>
            <person name="Pillet L."/>
            <person name="Moustafa A."/>
            <person name="Platzer M."/>
            <person name="Groth M."/>
            <person name="Szafranski K."/>
            <person name="Schliwa M."/>
        </authorList>
    </citation>
    <scope>NUCLEOTIDE SEQUENCE [LARGE SCALE GENOMIC DNA]</scope>
</reference>
<evidence type="ECO:0000256" key="2">
    <source>
        <dbReference type="SAM" id="Phobius"/>
    </source>
</evidence>
<keyword evidence="2" id="KW-1133">Transmembrane helix</keyword>
<feature type="compositionally biased region" description="Polar residues" evidence="1">
    <location>
        <begin position="63"/>
        <end position="80"/>
    </location>
</feature>
<evidence type="ECO:0000313" key="4">
    <source>
        <dbReference type="Proteomes" id="UP000023152"/>
    </source>
</evidence>
<name>X6LKP8_RETFI</name>
<protein>
    <submittedName>
        <fullName evidence="3">Uncharacterized protein</fullName>
    </submittedName>
</protein>
<gene>
    <name evidence="3" type="ORF">RFI_35523</name>
</gene>
<feature type="transmembrane region" description="Helical" evidence="2">
    <location>
        <begin position="12"/>
        <end position="36"/>
    </location>
</feature>
<evidence type="ECO:0000256" key="1">
    <source>
        <dbReference type="SAM" id="MobiDB-lite"/>
    </source>
</evidence>
<feature type="region of interest" description="Disordered" evidence="1">
    <location>
        <begin position="51"/>
        <end position="80"/>
    </location>
</feature>
<evidence type="ECO:0000313" key="3">
    <source>
        <dbReference type="EMBL" id="ETO01916.1"/>
    </source>
</evidence>
<keyword evidence="4" id="KW-1185">Reference proteome</keyword>
<dbReference type="AlphaFoldDB" id="X6LKP8"/>
<feature type="non-terminal residue" evidence="3">
    <location>
        <position position="104"/>
    </location>
</feature>
<organism evidence="3 4">
    <name type="scientific">Reticulomyxa filosa</name>
    <dbReference type="NCBI Taxonomy" id="46433"/>
    <lineage>
        <taxon>Eukaryota</taxon>
        <taxon>Sar</taxon>
        <taxon>Rhizaria</taxon>
        <taxon>Retaria</taxon>
        <taxon>Foraminifera</taxon>
        <taxon>Monothalamids</taxon>
        <taxon>Reticulomyxidae</taxon>
        <taxon>Reticulomyxa</taxon>
    </lineage>
</organism>